<reference evidence="1 2" key="1">
    <citation type="journal article" date="2015" name="Nature">
        <title>rRNA introns, odd ribosomes, and small enigmatic genomes across a large radiation of phyla.</title>
        <authorList>
            <person name="Brown C.T."/>
            <person name="Hug L.A."/>
            <person name="Thomas B.C."/>
            <person name="Sharon I."/>
            <person name="Castelle C.J."/>
            <person name="Singh A."/>
            <person name="Wilkins M.J."/>
            <person name="Williams K.H."/>
            <person name="Banfield J.F."/>
        </authorList>
    </citation>
    <scope>NUCLEOTIDE SEQUENCE [LARGE SCALE GENOMIC DNA]</scope>
</reference>
<dbReference type="Proteomes" id="UP000034163">
    <property type="component" value="Unassembled WGS sequence"/>
</dbReference>
<evidence type="ECO:0000313" key="1">
    <source>
        <dbReference type="EMBL" id="KKS15341.1"/>
    </source>
</evidence>
<protein>
    <submittedName>
        <fullName evidence="1">Uncharacterized protein</fullName>
    </submittedName>
</protein>
<comment type="caution">
    <text evidence="1">The sequence shown here is derived from an EMBL/GenBank/DDBJ whole genome shotgun (WGS) entry which is preliminary data.</text>
</comment>
<proteinExistence type="predicted"/>
<gene>
    <name evidence="1" type="ORF">UU72_C0037G0004</name>
</gene>
<organism evidence="1 2">
    <name type="scientific">candidate division WWE3 bacterium GW2011_GWB1_41_6</name>
    <dbReference type="NCBI Taxonomy" id="1619112"/>
    <lineage>
        <taxon>Bacteria</taxon>
        <taxon>Katanobacteria</taxon>
    </lineage>
</organism>
<name>A0A0G0YZY4_UNCKA</name>
<sequence>MSIVKQLSLNDFAGKVSYHSSTGGLPATVLFLLGQGDSIREIGRKTGKSHVWILKILRDLREKGLVSRNDGHKRGVWRLVTAQTLGMPFGSLGFGYGGETAQNAGFSRESGLVEAHHVKARALVKRKGDLGAVARICAGSVGNWVFKRAGVTLVLHRRVLSVSVACVPGETLKEVQKRGEMVVLPTLRLFERETGFRFRNLEWRGDFHWAFNKKVSQPLLGVMPELADSSHPEQVELHDFAQVEAVKELINGSLRASFTSLIQEQQRRIEALELVVREQAVVLTQVRDLFKLQKEV</sequence>
<dbReference type="EMBL" id="LCBS01000037">
    <property type="protein sequence ID" value="KKS15341.1"/>
    <property type="molecule type" value="Genomic_DNA"/>
</dbReference>
<evidence type="ECO:0000313" key="2">
    <source>
        <dbReference type="Proteomes" id="UP000034163"/>
    </source>
</evidence>
<accession>A0A0G0YZY4</accession>
<dbReference type="AlphaFoldDB" id="A0A0G0YZY4"/>